<organism evidence="1">
    <name type="scientific">Alicyclobacillus acidoterrestris</name>
    <dbReference type="NCBI Taxonomy" id="1450"/>
    <lineage>
        <taxon>Bacteria</taxon>
        <taxon>Bacillati</taxon>
        <taxon>Bacillota</taxon>
        <taxon>Bacilli</taxon>
        <taxon>Bacillales</taxon>
        <taxon>Alicyclobacillaceae</taxon>
        <taxon>Alicyclobacillus</taxon>
    </lineage>
</organism>
<evidence type="ECO:0000313" key="1">
    <source>
        <dbReference type="EMBL" id="AOG18270.1"/>
    </source>
</evidence>
<dbReference type="AlphaFoldDB" id="A0A1B3PEC7"/>
<dbReference type="Pfam" id="PF26358">
    <property type="entry name" value="EcdD_BsdD_detox"/>
    <property type="match status" value="1"/>
</dbReference>
<protein>
    <submittedName>
        <fullName evidence="1">VdcD</fullName>
    </submittedName>
</protein>
<dbReference type="EMBL" id="KX453676">
    <property type="protein sequence ID" value="AOG18276.1"/>
    <property type="molecule type" value="Genomic_DNA"/>
</dbReference>
<reference evidence="1" key="1">
    <citation type="submission" date="2016-06" db="EMBL/GenBank/DDBJ databases">
        <title>Genetic heterogeneity of Alicyclobacillus strains revealed by vdc region and rpoB gene RFLP analysis.</title>
        <authorList>
            <person name="Dekowska A."/>
            <person name="Niezgoda J."/>
            <person name="Sokolowska B."/>
        </authorList>
    </citation>
    <scope>NUCLEOTIDE SEQUENCE</scope>
    <source>
        <strain evidence="2">15</strain>
        <strain evidence="3">34</strain>
        <strain evidence="1">DSM 2498</strain>
    </source>
</reference>
<accession>A0A1B3PEC7</accession>
<gene>
    <name evidence="1" type="primary">vdcD</name>
</gene>
<proteinExistence type="predicted"/>
<evidence type="ECO:0000313" key="3">
    <source>
        <dbReference type="EMBL" id="AOG18276.1"/>
    </source>
</evidence>
<dbReference type="NCBIfam" id="NF041205">
    <property type="entry name" value="VdcD"/>
    <property type="match status" value="1"/>
</dbReference>
<evidence type="ECO:0000313" key="2">
    <source>
        <dbReference type="EMBL" id="AOG18273.1"/>
    </source>
</evidence>
<dbReference type="InterPro" id="IPR047707">
    <property type="entry name" value="VdcD-like"/>
</dbReference>
<sequence length="76" mass="8527">MTTCPRCDSTKAEAVAKSPVQGAWTVYTCPVCFYTWRSTEADKFTEPSKYEPSFKVNQADIPNAIQVPTVPPRINR</sequence>
<dbReference type="EMBL" id="KX453675">
    <property type="protein sequence ID" value="AOG18273.1"/>
    <property type="molecule type" value="Genomic_DNA"/>
</dbReference>
<name>A0A1B3PEC7_9BACL</name>
<dbReference type="EMBL" id="KX453674">
    <property type="protein sequence ID" value="AOG18270.1"/>
    <property type="molecule type" value="Genomic_DNA"/>
</dbReference>